<dbReference type="Proteomes" id="UP000237481">
    <property type="component" value="Unassembled WGS sequence"/>
</dbReference>
<feature type="compositionally biased region" description="Polar residues" evidence="2">
    <location>
        <begin position="734"/>
        <end position="760"/>
    </location>
</feature>
<dbReference type="SUPFAM" id="SSF53756">
    <property type="entry name" value="UDP-Glycosyltransferase/glycogen phosphorylase"/>
    <property type="match status" value="1"/>
</dbReference>
<dbReference type="Pfam" id="PF06722">
    <property type="entry name" value="EryCIII-like_C"/>
    <property type="match status" value="1"/>
</dbReference>
<dbReference type="Gene3D" id="3.40.50.2000">
    <property type="entry name" value="Glycogen Phosphorylase B"/>
    <property type="match status" value="2"/>
</dbReference>
<dbReference type="GO" id="GO:0005975">
    <property type="term" value="P:carbohydrate metabolic process"/>
    <property type="evidence" value="ECO:0007669"/>
    <property type="project" value="InterPro"/>
</dbReference>
<feature type="compositionally biased region" description="Basic and acidic residues" evidence="2">
    <location>
        <begin position="1019"/>
        <end position="1029"/>
    </location>
</feature>
<keyword evidence="1 5" id="KW-0808">Transferase</keyword>
<dbReference type="PANTHER" id="PTHR48050">
    <property type="entry name" value="STEROL 3-BETA-GLUCOSYLTRANSFERASE"/>
    <property type="match status" value="1"/>
</dbReference>
<name>A0A2S4L016_9HYPO</name>
<dbReference type="FunFam" id="3.40.50.2000:FF:000100">
    <property type="entry name" value="Glycosyltransferase family 1 protein"/>
    <property type="match status" value="1"/>
</dbReference>
<keyword evidence="6" id="KW-1185">Reference proteome</keyword>
<dbReference type="FunFam" id="3.40.50.2000:FF:000009">
    <property type="entry name" value="Sterol 3-beta-glucosyltransferase UGT80A2"/>
    <property type="match status" value="1"/>
</dbReference>
<feature type="compositionally biased region" description="Basic and acidic residues" evidence="2">
    <location>
        <begin position="1264"/>
        <end position="1280"/>
    </location>
</feature>
<reference evidence="5 6" key="1">
    <citation type="submission" date="2018-01" db="EMBL/GenBank/DDBJ databases">
        <title>Harnessing the power of phylogenomics to disentangle the directionality and signatures of interkingdom host jumping in the parasitic fungal genus Tolypocladium.</title>
        <authorList>
            <person name="Quandt C.A."/>
            <person name="Patterson W."/>
            <person name="Spatafora J.W."/>
        </authorList>
    </citation>
    <scope>NUCLEOTIDE SEQUENCE [LARGE SCALE GENOMIC DNA]</scope>
    <source>
        <strain evidence="5 6">NRBC 100945</strain>
    </source>
</reference>
<feature type="compositionally biased region" description="Basic and acidic residues" evidence="2">
    <location>
        <begin position="1212"/>
        <end position="1243"/>
    </location>
</feature>
<feature type="compositionally biased region" description="Polar residues" evidence="2">
    <location>
        <begin position="698"/>
        <end position="725"/>
    </location>
</feature>
<dbReference type="EMBL" id="PKSG01000404">
    <property type="protein sequence ID" value="POR35790.1"/>
    <property type="molecule type" value="Genomic_DNA"/>
</dbReference>
<dbReference type="OrthoDB" id="5835829at2759"/>
<gene>
    <name evidence="5" type="ORF">TPAR_03995</name>
</gene>
<organism evidence="5 6">
    <name type="scientific">Tolypocladium paradoxum</name>
    <dbReference type="NCBI Taxonomy" id="94208"/>
    <lineage>
        <taxon>Eukaryota</taxon>
        <taxon>Fungi</taxon>
        <taxon>Dikarya</taxon>
        <taxon>Ascomycota</taxon>
        <taxon>Pezizomycotina</taxon>
        <taxon>Sordariomycetes</taxon>
        <taxon>Hypocreomycetidae</taxon>
        <taxon>Hypocreales</taxon>
        <taxon>Ophiocordycipitaceae</taxon>
        <taxon>Tolypocladium</taxon>
    </lineage>
</organism>
<feature type="region of interest" description="Disordered" evidence="2">
    <location>
        <begin position="1151"/>
        <end position="1298"/>
    </location>
</feature>
<evidence type="ECO:0000313" key="6">
    <source>
        <dbReference type="Proteomes" id="UP000237481"/>
    </source>
</evidence>
<dbReference type="SMART" id="SM00726">
    <property type="entry name" value="UIM"/>
    <property type="match status" value="7"/>
</dbReference>
<sequence length="1298" mass="140900">MELLDEKQRLANQDPSQEPPHTTPPPQHRGDASDALVTDGFMVPSLDTPDETPPAYGEHHDQVQFSQPGFEAGAEVTNDGRVNININTKNRRLADLLAPTIDSQISVEPQPSLPPAYIPPSLGGQPGEAPPPRLNVVIQIVGSRGDVQPFVALGKVLKDIYGHRVRIATHGTFQTFVEENGLEFFSIGGDPAELMAFMVKHPGLMPGIDALKSGEISKRRRGIEEMMLGCWRSCIEAGNGLGPPPKPHARNEPLDLSAGMPGDESHEPFVADAIIANPPSFAHIHVAERLGIPLHMMFTMPWSPTRSFPHPLANIQSSNADDVMTNYMTYTLVEMMTWQGLGDIINRFREKALDLAPLSCIWAPGLLTRLKVPYTYCWSPSLIPKPNDWGKNIDISGFYFLNLASSYTPDTDLAAFLEAGPPPVYIGFGSIVVDDPNAMTRMIFDAVHLAGVRALVSKGWGGLGADDVGLPEGVFMLGNVPHDWLFQHVSCVVHHGGAGTTAAGIKAGKPTLVVPFFGDQPFWGAMIARAKAGPEPIRNQDLTVENLAEALKCCVLPETQEQAKELGQRIREEQGADVGCTSFHNHLDLASLRCSVAPSRAAAWRVRRTKFRLSPLAAAVLVEEGLLQYSDIKLYRAVEYNTEDQPPDPISAGAASLVGDLSSIGMALADMPREIFRSSQRSKDSQGGQSALLGGSSKQTLALTPTSSDKASRVESSTDISSVVSPGSAEAGSRSIQEAPTSPSASQQSLPDSSCVTSGAETDRRDSAEQPRARASSTQMKQAFSRRDSSPMGVSIGAAVGAGRGVGRAVCTGVKSPMNFCLGLAKGFRNIPRLYNDDTVRPIEKVTDLSSGIKIAGKELGYGFFDGIAGLVTQPIRGAEKDGAGGLVKGIGKGIGGLITKPAAGIWGLPAYMMQGVHAEVNKYFTRSVHNYIVTSRVVQGQQDFKKATPEERADIIGRWNNSKFDLKNFYLMKRKEKVAEKAPAGPEPDNAAESPFSRPKTSWIYTRHLSSEERKKLQIQKDRLKRGYVDTPVPPPSSSSSSARQSLSEDAEYEQAIQASVQETSRGNAEEDATIEAAIRESVKAMRQRGGLPETVPELPEKNASIFEDEEYQITDEEYQALVEQAIQQSLANMGYASAPQEDGIMEPYAVETNRSAHGGGQAPAAYPPHDEEDAELRRAIEESRRAPALPPRQDDDGEEQLQRAIAASKAELERQMSQRTEEDIVLEYVKKQSRAEEEYRRQIGKGKGKASDEAHEDEDDEDLKRALEESLRIAKSDESGPSGSKTQEQEETTNKE</sequence>
<protein>
    <submittedName>
        <fullName evidence="5">Sterol 3-beta-glucosyltransferase UGT80B1</fullName>
    </submittedName>
</protein>
<proteinExistence type="predicted"/>
<dbReference type="CDD" id="cd03784">
    <property type="entry name" value="GT1_Gtf-like"/>
    <property type="match status" value="1"/>
</dbReference>
<feature type="region of interest" description="Disordered" evidence="2">
    <location>
        <begin position="980"/>
        <end position="1000"/>
    </location>
</feature>
<dbReference type="InterPro" id="IPR004276">
    <property type="entry name" value="GlycoTrans_28_N"/>
</dbReference>
<feature type="compositionally biased region" description="Pro residues" evidence="2">
    <location>
        <begin position="17"/>
        <end position="27"/>
    </location>
</feature>
<dbReference type="InterPro" id="IPR003903">
    <property type="entry name" value="UIM_dom"/>
</dbReference>
<dbReference type="GO" id="GO:0016906">
    <property type="term" value="F:sterol 3-beta-glucosyltransferase activity"/>
    <property type="evidence" value="ECO:0007669"/>
    <property type="project" value="UniProtKB-ARBA"/>
</dbReference>
<evidence type="ECO:0000313" key="5">
    <source>
        <dbReference type="EMBL" id="POR35790.1"/>
    </source>
</evidence>
<evidence type="ECO:0000259" key="3">
    <source>
        <dbReference type="Pfam" id="PF03033"/>
    </source>
</evidence>
<dbReference type="Gene3D" id="6.10.140.100">
    <property type="match status" value="1"/>
</dbReference>
<feature type="compositionally biased region" description="Basic and acidic residues" evidence="2">
    <location>
        <begin position="1177"/>
        <end position="1187"/>
    </location>
</feature>
<dbReference type="PANTHER" id="PTHR48050:SF13">
    <property type="entry name" value="STEROL 3-BETA-GLUCOSYLTRANSFERASE UGT80A2"/>
    <property type="match status" value="1"/>
</dbReference>
<dbReference type="PROSITE" id="PS50330">
    <property type="entry name" value="UIM"/>
    <property type="match status" value="3"/>
</dbReference>
<feature type="region of interest" description="Disordered" evidence="2">
    <location>
        <begin position="677"/>
        <end position="794"/>
    </location>
</feature>
<comment type="caution">
    <text evidence="5">The sequence shown here is derived from an EMBL/GenBank/DDBJ whole genome shotgun (WGS) entry which is preliminary data.</text>
</comment>
<dbReference type="InterPro" id="IPR010610">
    <property type="entry name" value="EryCIII-like_C"/>
</dbReference>
<accession>A0A2S4L016</accession>
<evidence type="ECO:0000256" key="2">
    <source>
        <dbReference type="SAM" id="MobiDB-lite"/>
    </source>
</evidence>
<dbReference type="InterPro" id="IPR050426">
    <property type="entry name" value="Glycosyltransferase_28"/>
</dbReference>
<dbReference type="Pfam" id="PF03033">
    <property type="entry name" value="Glyco_transf_28"/>
    <property type="match status" value="1"/>
</dbReference>
<feature type="region of interest" description="Disordered" evidence="2">
    <location>
        <begin position="1"/>
        <end position="60"/>
    </location>
</feature>
<feature type="region of interest" description="Disordered" evidence="2">
    <location>
        <begin position="1019"/>
        <end position="1056"/>
    </location>
</feature>
<evidence type="ECO:0000256" key="1">
    <source>
        <dbReference type="ARBA" id="ARBA00022679"/>
    </source>
</evidence>
<feature type="compositionally biased region" description="Basic and acidic residues" evidence="2">
    <location>
        <begin position="761"/>
        <end position="772"/>
    </location>
</feature>
<dbReference type="STRING" id="94208.A0A2S4L016"/>
<feature type="compositionally biased region" description="Low complexity" evidence="2">
    <location>
        <begin position="685"/>
        <end position="697"/>
    </location>
</feature>
<feature type="region of interest" description="Disordered" evidence="2">
    <location>
        <begin position="241"/>
        <end position="262"/>
    </location>
</feature>
<evidence type="ECO:0000259" key="4">
    <source>
        <dbReference type="Pfam" id="PF06722"/>
    </source>
</evidence>
<feature type="domain" description="Glycosyltransferase family 28 N-terminal" evidence="3">
    <location>
        <begin position="136"/>
        <end position="193"/>
    </location>
</feature>
<feature type="domain" description="Erythromycin biosynthesis protein CIII-like C-terminal" evidence="4">
    <location>
        <begin position="469"/>
        <end position="576"/>
    </location>
</feature>
<dbReference type="InterPro" id="IPR002213">
    <property type="entry name" value="UDP_glucos_trans"/>
</dbReference>